<dbReference type="AlphaFoldDB" id="A0A504YYS1"/>
<dbReference type="InterPro" id="IPR050363">
    <property type="entry name" value="MIP/Aquaporin"/>
</dbReference>
<dbReference type="PRINTS" id="PR00783">
    <property type="entry name" value="MINTRINSICP"/>
</dbReference>
<organism evidence="9 10">
    <name type="scientific">Fasciola gigantica</name>
    <name type="common">Giant liver fluke</name>
    <dbReference type="NCBI Taxonomy" id="46835"/>
    <lineage>
        <taxon>Eukaryota</taxon>
        <taxon>Metazoa</taxon>
        <taxon>Spiralia</taxon>
        <taxon>Lophotrochozoa</taxon>
        <taxon>Platyhelminthes</taxon>
        <taxon>Trematoda</taxon>
        <taxon>Digenea</taxon>
        <taxon>Plagiorchiida</taxon>
        <taxon>Echinostomata</taxon>
        <taxon>Echinostomatoidea</taxon>
        <taxon>Fasciolidae</taxon>
        <taxon>Fasciola</taxon>
    </lineage>
</organism>
<evidence type="ECO:0000256" key="4">
    <source>
        <dbReference type="ARBA" id="ARBA00022692"/>
    </source>
</evidence>
<dbReference type="GO" id="GO:0015250">
    <property type="term" value="F:water channel activity"/>
    <property type="evidence" value="ECO:0007669"/>
    <property type="project" value="TreeGrafter"/>
</dbReference>
<evidence type="ECO:0000313" key="10">
    <source>
        <dbReference type="Proteomes" id="UP000316759"/>
    </source>
</evidence>
<feature type="transmembrane region" description="Helical" evidence="8">
    <location>
        <begin position="66"/>
        <end position="87"/>
    </location>
</feature>
<accession>A0A504YYS1</accession>
<comment type="caution">
    <text evidence="9">The sequence shown here is derived from an EMBL/GenBank/DDBJ whole genome shotgun (WGS) entry which is preliminary data.</text>
</comment>
<keyword evidence="10" id="KW-1185">Reference proteome</keyword>
<evidence type="ECO:0000256" key="6">
    <source>
        <dbReference type="ARBA" id="ARBA00023136"/>
    </source>
</evidence>
<dbReference type="Proteomes" id="UP000316759">
    <property type="component" value="Unassembled WGS sequence"/>
</dbReference>
<evidence type="ECO:0000256" key="5">
    <source>
        <dbReference type="ARBA" id="ARBA00022989"/>
    </source>
</evidence>
<evidence type="ECO:0000256" key="2">
    <source>
        <dbReference type="ARBA" id="ARBA00006175"/>
    </source>
</evidence>
<evidence type="ECO:0000313" key="9">
    <source>
        <dbReference type="EMBL" id="TPP65201.1"/>
    </source>
</evidence>
<keyword evidence="5 8" id="KW-1133">Transmembrane helix</keyword>
<feature type="transmembrane region" description="Helical" evidence="8">
    <location>
        <begin position="35"/>
        <end position="60"/>
    </location>
</feature>
<dbReference type="SUPFAM" id="SSF81338">
    <property type="entry name" value="Aquaporin-like"/>
    <property type="match status" value="1"/>
</dbReference>
<name>A0A504YYS1_FASGI</name>
<reference evidence="9 10" key="1">
    <citation type="submission" date="2019-04" db="EMBL/GenBank/DDBJ databases">
        <title>Annotation for the trematode Fasciola gigantica.</title>
        <authorList>
            <person name="Choi Y.-J."/>
        </authorList>
    </citation>
    <scope>NUCLEOTIDE SEQUENCE [LARGE SCALE GENOMIC DNA]</scope>
    <source>
        <strain evidence="9">Uganda_cow_1</strain>
    </source>
</reference>
<dbReference type="InterPro" id="IPR023271">
    <property type="entry name" value="Aquaporin-like"/>
</dbReference>
<sequence>MSLVSYDFERYGCQSRYEETLHSWKNKLCLKRFPLLRACIGEFFGTMVLIIFGTAVLAQARFVPNVSFFSISFGWGAAVTFGVFISGKMGYGLINPAMALAMALVGKVPWIAIVPIMLCEVFGAYIGALVVYGIYEQNIRNTFNGTLNMDSGLIFVTGPSVGIGLL</sequence>
<dbReference type="EMBL" id="SUNJ01003510">
    <property type="protein sequence ID" value="TPP65201.1"/>
    <property type="molecule type" value="Genomic_DNA"/>
</dbReference>
<evidence type="ECO:0000256" key="7">
    <source>
        <dbReference type="RuleBase" id="RU000477"/>
    </source>
</evidence>
<evidence type="ECO:0000256" key="8">
    <source>
        <dbReference type="SAM" id="Phobius"/>
    </source>
</evidence>
<dbReference type="STRING" id="46835.A0A504YYS1"/>
<keyword evidence="6 8" id="KW-0472">Membrane</keyword>
<keyword evidence="3 7" id="KW-0813">Transport</keyword>
<evidence type="ECO:0000256" key="3">
    <source>
        <dbReference type="ARBA" id="ARBA00022448"/>
    </source>
</evidence>
<dbReference type="OrthoDB" id="3222at2759"/>
<comment type="similarity">
    <text evidence="2 7">Belongs to the MIP/aquaporin (TC 1.A.8) family.</text>
</comment>
<dbReference type="Gene3D" id="1.20.1080.10">
    <property type="entry name" value="Glycerol uptake facilitator protein"/>
    <property type="match status" value="1"/>
</dbReference>
<comment type="subcellular location">
    <subcellularLocation>
        <location evidence="1">Membrane</location>
        <topology evidence="1">Multi-pass membrane protein</topology>
    </subcellularLocation>
</comment>
<dbReference type="Pfam" id="PF00230">
    <property type="entry name" value="MIP"/>
    <property type="match status" value="1"/>
</dbReference>
<dbReference type="GO" id="GO:0005886">
    <property type="term" value="C:plasma membrane"/>
    <property type="evidence" value="ECO:0007669"/>
    <property type="project" value="TreeGrafter"/>
</dbReference>
<dbReference type="GO" id="GO:0015254">
    <property type="term" value="F:glycerol channel activity"/>
    <property type="evidence" value="ECO:0007669"/>
    <property type="project" value="TreeGrafter"/>
</dbReference>
<protein>
    <submittedName>
        <fullName evidence="9">Aquaporin-9</fullName>
    </submittedName>
</protein>
<proteinExistence type="inferred from homology"/>
<dbReference type="InterPro" id="IPR000425">
    <property type="entry name" value="MIP"/>
</dbReference>
<keyword evidence="4 7" id="KW-0812">Transmembrane</keyword>
<evidence type="ECO:0000256" key="1">
    <source>
        <dbReference type="ARBA" id="ARBA00004141"/>
    </source>
</evidence>
<dbReference type="PANTHER" id="PTHR43829:SF9">
    <property type="entry name" value="AQUAPORIN-9"/>
    <property type="match status" value="1"/>
</dbReference>
<dbReference type="PANTHER" id="PTHR43829">
    <property type="entry name" value="AQUAPORIN OR AQUAGLYCEROPORIN RELATED"/>
    <property type="match status" value="1"/>
</dbReference>
<gene>
    <name evidence="9" type="ORF">FGIG_09954</name>
</gene>
<feature type="transmembrane region" description="Helical" evidence="8">
    <location>
        <begin position="108"/>
        <end position="135"/>
    </location>
</feature>